<dbReference type="RefSeq" id="WP_140945078.1">
    <property type="nucleotide sequence ID" value="NZ_FAOO01000008.1"/>
</dbReference>
<dbReference type="SUPFAM" id="SSF63829">
    <property type="entry name" value="Calcium-dependent phosphotriesterase"/>
    <property type="match status" value="2"/>
</dbReference>
<evidence type="ECO:0000313" key="3">
    <source>
        <dbReference type="EMBL" id="CUU05804.1"/>
    </source>
</evidence>
<reference evidence="4" key="1">
    <citation type="submission" date="2015-11" db="EMBL/GenBank/DDBJ databases">
        <authorList>
            <person name="Varghese N."/>
        </authorList>
    </citation>
    <scope>NUCLEOTIDE SEQUENCE [LARGE SCALE GENOMIC DNA]</scope>
</reference>
<organism evidence="3 4">
    <name type="scientific">Candidatus Thermokryptus mobilis</name>
    <dbReference type="NCBI Taxonomy" id="1643428"/>
    <lineage>
        <taxon>Bacteria</taxon>
        <taxon>Pseudomonadati</taxon>
        <taxon>Candidatus Kryptoniota</taxon>
        <taxon>Candidatus Thermokryptus</taxon>
    </lineage>
</organism>
<name>A0A0S4N3T5_9BACT</name>
<gene>
    <name evidence="3" type="ORF">JGI1_01338</name>
</gene>
<accession>A0A0S4N3T5</accession>
<feature type="chain" id="PRO_5006624789" evidence="1">
    <location>
        <begin position="18"/>
        <end position="721"/>
    </location>
</feature>
<dbReference type="Proteomes" id="UP000320623">
    <property type="component" value="Unassembled WGS sequence"/>
</dbReference>
<dbReference type="EMBL" id="FAOO01000008">
    <property type="protein sequence ID" value="CUU05804.1"/>
    <property type="molecule type" value="Genomic_DNA"/>
</dbReference>
<dbReference type="STRING" id="1643428.GCA_001442855_01310"/>
<evidence type="ECO:0000259" key="2">
    <source>
        <dbReference type="Pfam" id="PF21544"/>
    </source>
</evidence>
<dbReference type="OrthoDB" id="9807410at2"/>
<protein>
    <submittedName>
        <fullName evidence="3">Por secretion system C-terminal sorting domain-containing protein</fullName>
    </submittedName>
</protein>
<dbReference type="Gene3D" id="2.130.10.10">
    <property type="entry name" value="YVTN repeat-like/Quinoprotein amine dehydrogenase"/>
    <property type="match status" value="2"/>
</dbReference>
<dbReference type="InterPro" id="IPR015943">
    <property type="entry name" value="WD40/YVTN_repeat-like_dom_sf"/>
</dbReference>
<feature type="domain" description="PorZ N-terminal beta-propeller" evidence="2">
    <location>
        <begin position="41"/>
        <end position="185"/>
    </location>
</feature>
<feature type="signal peptide" evidence="1">
    <location>
        <begin position="1"/>
        <end position="17"/>
    </location>
</feature>
<sequence length="721" mass="80773">MKKAVLITLLLISQSFAQIGKWENYTDMKNVRKISPTDKAIFAGTEGGIFIFYPDLNKFEKILKVDGLFDVDVKVLTTDKNHIFIGFQNGVIDILTQSGHSYKVNRVFDIVNSPETDKGINFLKVYGDTLFIGTNFGLLTYRISKLEFIDTYRKIFPDVERVQVLDIEVKDDTIYIATSEGIARGYRFNPALVSPFGWNIWRKVGGFKSISVSKGEIYTGAQDGMFRLQGESFVKVFSSPVDKILNVGDSILIISGKSIHSFKNGNVNFISEAKDIINDVSIWRGKIIAGVRSSGVGILENGQWSFHYPEGPNGSQFSSMAVDNKGNLWAASSKFLGRGFYKFDGKKWKNFSKETFPNMSDDCYRVRIGEKYIWIGTWGGGLIRVDENDSLKIFSKQDGFMGVVEDTNFVVITDIAEQGNYTWILNYKARNLIILYLMRNDSLLTSFRNGFKPSDFYNIQIELDEKGKKWIVTEHGYILVFDDNGTPLDKSDDKWFNISTAHGLNGNPTVIRFDNRGDLWVGTAYGLNIITNIDDPLKPGSIRKIFSLRDFYINDIAVDGVNNKWIATKNGVFVLTPDGTSVIAQYDATNSPLLSDDVKSIAIDLNNGVIYFGTDKGLTSLRTAFAKPVDEFKTINFYPNPFRPKEDLNVIIDGLVSNSTIKIFTISGDLVRTLSTPGGRITSWDGKDEKGQYVPTGIYLIVAYNEDGTKVGIGKLAVLRD</sequence>
<dbReference type="AlphaFoldDB" id="A0A0S4N3T5"/>
<keyword evidence="4" id="KW-1185">Reference proteome</keyword>
<evidence type="ECO:0000256" key="1">
    <source>
        <dbReference type="SAM" id="SignalP"/>
    </source>
</evidence>
<dbReference type="Pfam" id="PF21544">
    <property type="entry name" value="PorZ_N_b_propeller"/>
    <property type="match status" value="1"/>
</dbReference>
<dbReference type="Gene3D" id="2.60.40.4070">
    <property type="match status" value="1"/>
</dbReference>
<proteinExistence type="predicted"/>
<keyword evidence="1" id="KW-0732">Signal</keyword>
<dbReference type="InterPro" id="IPR048954">
    <property type="entry name" value="PorZ_N"/>
</dbReference>
<evidence type="ECO:0000313" key="4">
    <source>
        <dbReference type="Proteomes" id="UP000320623"/>
    </source>
</evidence>